<name>A0A6V8QY11_TRIAP</name>
<evidence type="ECO:0000256" key="1">
    <source>
        <dbReference type="SAM" id="MobiDB-lite"/>
    </source>
</evidence>
<evidence type="ECO:0000313" key="2">
    <source>
        <dbReference type="EMBL" id="GFP55778.1"/>
    </source>
</evidence>
<reference evidence="2 3" key="1">
    <citation type="submission" date="2020-07" db="EMBL/GenBank/DDBJ databases">
        <title>Trichoderma asperellum IC-1 whole genome shotgun sequence.</title>
        <authorList>
            <person name="Kanamasa S."/>
            <person name="Takahashi H."/>
        </authorList>
    </citation>
    <scope>NUCLEOTIDE SEQUENCE [LARGE SCALE GENOMIC DNA]</scope>
    <source>
        <strain evidence="2 3">IC-1</strain>
    </source>
</reference>
<dbReference type="OrthoDB" id="4887702at2759"/>
<comment type="caution">
    <text evidence="2">The sequence shown here is derived from an EMBL/GenBank/DDBJ whole genome shotgun (WGS) entry which is preliminary data.</text>
</comment>
<organism evidence="2 3">
    <name type="scientific">Trichoderma asperellum</name>
    <name type="common">Filamentous fungus</name>
    <dbReference type="NCBI Taxonomy" id="101201"/>
    <lineage>
        <taxon>Eukaryota</taxon>
        <taxon>Fungi</taxon>
        <taxon>Dikarya</taxon>
        <taxon>Ascomycota</taxon>
        <taxon>Pezizomycotina</taxon>
        <taxon>Sordariomycetes</taxon>
        <taxon>Hypocreomycetidae</taxon>
        <taxon>Hypocreales</taxon>
        <taxon>Hypocreaceae</taxon>
        <taxon>Trichoderma</taxon>
    </lineage>
</organism>
<accession>A0A6V8QY11</accession>
<dbReference type="EMBL" id="BLZH01000005">
    <property type="protein sequence ID" value="GFP55778.1"/>
    <property type="molecule type" value="Genomic_DNA"/>
</dbReference>
<sequence length="440" mass="48536">MLVYQGQPKANPNGVESVTAILPTKAEAGAPCIVLWRKATTASTNSKSASREPPNFGNFEAILEKDDNKNIKFKSSTSKLELEFTGDHKTVSLSFQPENGGQIQNIKLTLALGDPFKTHSPQSEASIFGGPVIVQNKGRGNLVALVLCEKDEKGSQKPISVLIEWGSEVAMAEIPLRVQTCQSQDKDTIPDHDENLCFSLNSRQHHFHGMSDAKPDTKSGTKSNAKSDEKSDEPAAWQTTQSYPSLGKYSNSMHSIVRRSADARHTRVWNDTAENDKGIAPSLVTVTIQESGAKNTSYNKGHDNFHEDPGKSITKVLYPRDRICRRAVGNDAWEVEDMFTFQFAEPQIINLYRYIKIRGLVPTGTNEGGSGLPSHGLPSAGSFVWFDINGKFLKFYEAKKEGSKGQDAITRFGFGLFDPKKDNEAIHHNFSTWTTIMALQ</sequence>
<dbReference type="Proteomes" id="UP000517252">
    <property type="component" value="Unassembled WGS sequence"/>
</dbReference>
<protein>
    <submittedName>
        <fullName evidence="2">Uncharacterized protein</fullName>
    </submittedName>
</protein>
<gene>
    <name evidence="2" type="ORF">TASIC1_0005063600</name>
</gene>
<feature type="compositionally biased region" description="Basic and acidic residues" evidence="1">
    <location>
        <begin position="209"/>
        <end position="233"/>
    </location>
</feature>
<feature type="region of interest" description="Disordered" evidence="1">
    <location>
        <begin position="207"/>
        <end position="244"/>
    </location>
</feature>
<evidence type="ECO:0000313" key="3">
    <source>
        <dbReference type="Proteomes" id="UP000517252"/>
    </source>
</evidence>
<proteinExistence type="predicted"/>
<dbReference type="AlphaFoldDB" id="A0A6V8QY11"/>